<sequence length="148" mass="16637">MLRVGPLTIGTLDDWAPSTGSTVSWRPSAVAHTKASQAPISDVPVSYMQAQHIRGYCEQKAKGLDYSRLMVVSCQQPGQCDIRAANYVINAHLRRHDTYRSWFQYNGNGQIIRRTIQDPADIEFVPVHHGELTLPQIREIVQNTPDPL</sequence>
<proteinExistence type="predicted"/>
<dbReference type="EMBL" id="CSAJ01000049">
    <property type="protein sequence ID" value="COV64554.1"/>
    <property type="molecule type" value="Genomic_DNA"/>
</dbReference>
<organism evidence="1 2">
    <name type="scientific">Mycobacterium tuberculosis</name>
    <dbReference type="NCBI Taxonomy" id="1773"/>
    <lineage>
        <taxon>Bacteria</taxon>
        <taxon>Bacillati</taxon>
        <taxon>Actinomycetota</taxon>
        <taxon>Actinomycetes</taxon>
        <taxon>Mycobacteriales</taxon>
        <taxon>Mycobacteriaceae</taxon>
        <taxon>Mycobacterium</taxon>
        <taxon>Mycobacterium tuberculosis complex</taxon>
    </lineage>
</organism>
<reference evidence="1 2" key="1">
    <citation type="submission" date="2015-03" db="EMBL/GenBank/DDBJ databases">
        <authorList>
            <consortium name="Pathogen Informatics"/>
        </authorList>
    </citation>
    <scope>NUCLEOTIDE SEQUENCE [LARGE SCALE GENOMIC DNA]</scope>
    <source>
        <strain evidence="1 2">M09401471</strain>
    </source>
</reference>
<dbReference type="AlphaFoldDB" id="A0A655I9G9"/>
<evidence type="ECO:0000313" key="2">
    <source>
        <dbReference type="Proteomes" id="UP000044938"/>
    </source>
</evidence>
<protein>
    <submittedName>
        <fullName evidence="1">Polyketide synthase</fullName>
        <ecNumber evidence="1">2.3.1.-</ecNumber>
    </submittedName>
</protein>
<gene>
    <name evidence="1" type="primary">papA3_2</name>
    <name evidence="1" type="ORF">ERS007720_00637</name>
</gene>
<dbReference type="Proteomes" id="UP000044938">
    <property type="component" value="Unassembled WGS sequence"/>
</dbReference>
<dbReference type="SUPFAM" id="SSF52777">
    <property type="entry name" value="CoA-dependent acyltransferases"/>
    <property type="match status" value="1"/>
</dbReference>
<keyword evidence="1" id="KW-0808">Transferase</keyword>
<keyword evidence="1" id="KW-0012">Acyltransferase</keyword>
<accession>A0A655I9G9</accession>
<dbReference type="EC" id="2.3.1.-" evidence="1"/>
<name>A0A655I9G9_MYCTX</name>
<dbReference type="GO" id="GO:0016746">
    <property type="term" value="F:acyltransferase activity"/>
    <property type="evidence" value="ECO:0007669"/>
    <property type="project" value="UniProtKB-KW"/>
</dbReference>
<evidence type="ECO:0000313" key="1">
    <source>
        <dbReference type="EMBL" id="COV64554.1"/>
    </source>
</evidence>